<evidence type="ECO:0000256" key="4">
    <source>
        <dbReference type="ARBA" id="ARBA00023014"/>
    </source>
</evidence>
<dbReference type="AlphaFoldDB" id="A0A7C9VJH3"/>
<name>A0A7C9VJH3_9BRAD</name>
<organism evidence="6 7">
    <name type="scientific">Candidatus Afipia apatlaquensis</name>
    <dbReference type="NCBI Taxonomy" id="2712852"/>
    <lineage>
        <taxon>Bacteria</taxon>
        <taxon>Pseudomonadati</taxon>
        <taxon>Pseudomonadota</taxon>
        <taxon>Alphaproteobacteria</taxon>
        <taxon>Hyphomicrobiales</taxon>
        <taxon>Nitrobacteraceae</taxon>
        <taxon>Afipia</taxon>
    </lineage>
</organism>
<accession>A0A7C9VJH3</accession>
<feature type="domain" description="4Fe-4S ferredoxin-type" evidence="5">
    <location>
        <begin position="40"/>
        <end position="67"/>
    </location>
</feature>
<dbReference type="SUPFAM" id="SSF54862">
    <property type="entry name" value="4Fe-4S ferredoxins"/>
    <property type="match status" value="1"/>
</dbReference>
<evidence type="ECO:0000256" key="1">
    <source>
        <dbReference type="ARBA" id="ARBA00022485"/>
    </source>
</evidence>
<evidence type="ECO:0000256" key="2">
    <source>
        <dbReference type="ARBA" id="ARBA00022723"/>
    </source>
</evidence>
<dbReference type="Proteomes" id="UP000480266">
    <property type="component" value="Unassembled WGS sequence"/>
</dbReference>
<protein>
    <submittedName>
        <fullName evidence="6">4Fe-4S binding protein</fullName>
    </submittedName>
</protein>
<keyword evidence="2" id="KW-0479">Metal-binding</keyword>
<comment type="caution">
    <text evidence="6">The sequence shown here is derived from an EMBL/GenBank/DDBJ whole genome shotgun (WGS) entry which is preliminary data.</text>
</comment>
<sequence length="180" mass="19544">MTMHTDLIKQHLIDPEICIRCNTCEETCPVDAVTHDGNNYVVDASICNHCMDCISPCPTGSIDNWRVVMKAYSLEEQFSWEELPKQEEVAAAASGDGGAVEALEDEVSKLLEEARKGLGGKPVAPHSASKPTVNLYNRGKPATATVTGNFRLTDANADSDVRHIILDFGDQPFPVLEGQS</sequence>
<dbReference type="Gene3D" id="3.30.70.20">
    <property type="match status" value="1"/>
</dbReference>
<feature type="non-terminal residue" evidence="6">
    <location>
        <position position="180"/>
    </location>
</feature>
<evidence type="ECO:0000256" key="3">
    <source>
        <dbReference type="ARBA" id="ARBA00023004"/>
    </source>
</evidence>
<dbReference type="InterPro" id="IPR017900">
    <property type="entry name" value="4Fe4S_Fe_S_CS"/>
</dbReference>
<dbReference type="PANTHER" id="PTHR24960:SF85">
    <property type="entry name" value="POLYFERREDOXIN PROTEIN VHUB"/>
    <property type="match status" value="1"/>
</dbReference>
<reference evidence="6" key="1">
    <citation type="submission" date="2020-02" db="EMBL/GenBank/DDBJ databases">
        <title>Draft genome sequence of Candidatus Afipia apatlaquensis IBT-C3, a potential strain for decolorization of textile dyes.</title>
        <authorList>
            <person name="Sanchez-Reyes A."/>
            <person name="Breton-Deval L."/>
            <person name="Mangelson H."/>
            <person name="Sanchez-Flores A."/>
        </authorList>
    </citation>
    <scope>NUCLEOTIDE SEQUENCE [LARGE SCALE GENOMIC DNA]</scope>
    <source>
        <strain evidence="6">IBT-C3</strain>
    </source>
</reference>
<dbReference type="PROSITE" id="PS00198">
    <property type="entry name" value="4FE4S_FER_1"/>
    <property type="match status" value="2"/>
</dbReference>
<proteinExistence type="predicted"/>
<dbReference type="PANTHER" id="PTHR24960">
    <property type="entry name" value="PHOTOSYSTEM I IRON-SULFUR CENTER-RELATED"/>
    <property type="match status" value="1"/>
</dbReference>
<dbReference type="InterPro" id="IPR017938">
    <property type="entry name" value="Riboflavin_synthase-like_b-brl"/>
</dbReference>
<keyword evidence="1" id="KW-0004">4Fe-4S</keyword>
<keyword evidence="3" id="KW-0408">Iron</keyword>
<evidence type="ECO:0000259" key="5">
    <source>
        <dbReference type="PROSITE" id="PS51379"/>
    </source>
</evidence>
<gene>
    <name evidence="6" type="ORF">G4V63_13940</name>
</gene>
<feature type="domain" description="4Fe-4S ferredoxin-type" evidence="5">
    <location>
        <begin position="9"/>
        <end position="38"/>
    </location>
</feature>
<dbReference type="GO" id="GO:0046872">
    <property type="term" value="F:metal ion binding"/>
    <property type="evidence" value="ECO:0007669"/>
    <property type="project" value="UniProtKB-KW"/>
</dbReference>
<dbReference type="SUPFAM" id="SSF63380">
    <property type="entry name" value="Riboflavin synthase domain-like"/>
    <property type="match status" value="1"/>
</dbReference>
<dbReference type="EMBL" id="JAAMRR010000734">
    <property type="protein sequence ID" value="NGX96270.1"/>
    <property type="molecule type" value="Genomic_DNA"/>
</dbReference>
<dbReference type="Gene3D" id="2.40.30.10">
    <property type="entry name" value="Translation factors"/>
    <property type="match status" value="1"/>
</dbReference>
<dbReference type="Pfam" id="PF00037">
    <property type="entry name" value="Fer4"/>
    <property type="match status" value="1"/>
</dbReference>
<keyword evidence="4" id="KW-0411">Iron-sulfur</keyword>
<dbReference type="GO" id="GO:0051539">
    <property type="term" value="F:4 iron, 4 sulfur cluster binding"/>
    <property type="evidence" value="ECO:0007669"/>
    <property type="project" value="UniProtKB-KW"/>
</dbReference>
<keyword evidence="7" id="KW-1185">Reference proteome</keyword>
<evidence type="ECO:0000313" key="6">
    <source>
        <dbReference type="EMBL" id="NGX96270.1"/>
    </source>
</evidence>
<dbReference type="PROSITE" id="PS51379">
    <property type="entry name" value="4FE4S_FER_2"/>
    <property type="match status" value="2"/>
</dbReference>
<evidence type="ECO:0000313" key="7">
    <source>
        <dbReference type="Proteomes" id="UP000480266"/>
    </source>
</evidence>
<dbReference type="InterPro" id="IPR050157">
    <property type="entry name" value="PSI_iron-sulfur_center"/>
</dbReference>
<dbReference type="InterPro" id="IPR017896">
    <property type="entry name" value="4Fe4S_Fe-S-bd"/>
</dbReference>